<reference evidence="2" key="1">
    <citation type="journal article" date="2020" name="mSystems">
        <title>Genome- and Community-Level Interaction Insights into Carbon Utilization and Element Cycling Functions of Hydrothermarchaeota in Hydrothermal Sediment.</title>
        <authorList>
            <person name="Zhou Z."/>
            <person name="Liu Y."/>
            <person name="Xu W."/>
            <person name="Pan J."/>
            <person name="Luo Z.H."/>
            <person name="Li M."/>
        </authorList>
    </citation>
    <scope>NUCLEOTIDE SEQUENCE [LARGE SCALE GENOMIC DNA]</scope>
    <source>
        <strain evidence="2">SpSt-300</strain>
    </source>
</reference>
<comment type="caution">
    <text evidence="2">The sequence shown here is derived from an EMBL/GenBank/DDBJ whole genome shotgun (WGS) entry which is preliminary data.</text>
</comment>
<sequence>LKEAVYQAFCGAVGNLEAVIWEAPRRTQQIEFISRFGPDVNLGNIPPGEVLALEAMRRGLRGDTIAMIADAAQA</sequence>
<proteinExistence type="inferred from homology"/>
<accession>A0A7C2E2D4</accession>
<evidence type="ECO:0000313" key="2">
    <source>
        <dbReference type="EMBL" id="HEL65646.1"/>
    </source>
</evidence>
<dbReference type="InterPro" id="IPR003830">
    <property type="entry name" value="ComA_synth"/>
</dbReference>
<dbReference type="InterPro" id="IPR013785">
    <property type="entry name" value="Aldolase_TIM"/>
</dbReference>
<comment type="similarity">
    <text evidence="1">Belongs to the phosphosulfolactate synthase family.</text>
</comment>
<dbReference type="Pfam" id="PF02679">
    <property type="entry name" value="ComA"/>
    <property type="match status" value="1"/>
</dbReference>
<feature type="non-terminal residue" evidence="2">
    <location>
        <position position="1"/>
    </location>
</feature>
<dbReference type="Gene3D" id="3.20.20.70">
    <property type="entry name" value="Aldolase class I"/>
    <property type="match status" value="1"/>
</dbReference>
<dbReference type="SUPFAM" id="SSF102110">
    <property type="entry name" value="(2r)-phospho-3-sulfolactate synthase ComA"/>
    <property type="match status" value="1"/>
</dbReference>
<name>A0A7C2E2D4_9THEO</name>
<dbReference type="AlphaFoldDB" id="A0A7C2E2D4"/>
<dbReference type="EMBL" id="DSMU01000199">
    <property type="protein sequence ID" value="HEL65646.1"/>
    <property type="molecule type" value="Genomic_DNA"/>
</dbReference>
<protein>
    <submittedName>
        <fullName evidence="2">Phosphosulfolactate synthase</fullName>
    </submittedName>
</protein>
<organism evidence="2">
    <name type="scientific">Ammonifex degensii</name>
    <dbReference type="NCBI Taxonomy" id="42838"/>
    <lineage>
        <taxon>Bacteria</taxon>
        <taxon>Bacillati</taxon>
        <taxon>Bacillota</taxon>
        <taxon>Clostridia</taxon>
        <taxon>Thermoanaerobacterales</taxon>
        <taxon>Thermoanaerobacteraceae</taxon>
        <taxon>Ammonifex</taxon>
    </lineage>
</organism>
<gene>
    <name evidence="2" type="ORF">ENQ34_03060</name>
</gene>
<dbReference type="InterPro" id="IPR036112">
    <property type="entry name" value="ComA_synth_sf"/>
</dbReference>
<evidence type="ECO:0000256" key="1">
    <source>
        <dbReference type="ARBA" id="ARBA00010424"/>
    </source>
</evidence>